<evidence type="ECO:0000256" key="5">
    <source>
        <dbReference type="ARBA" id="ARBA00005458"/>
    </source>
</evidence>
<dbReference type="GO" id="GO:0005759">
    <property type="term" value="C:mitochondrial matrix"/>
    <property type="evidence" value="ECO:0007669"/>
    <property type="project" value="EnsemblFungi"/>
</dbReference>
<evidence type="ECO:0000256" key="16">
    <source>
        <dbReference type="ARBA" id="ARBA00023209"/>
    </source>
</evidence>
<dbReference type="GO" id="GO:0032049">
    <property type="term" value="P:cardiolipin biosynthetic process"/>
    <property type="evidence" value="ECO:0007669"/>
    <property type="project" value="EnsemblFungi"/>
</dbReference>
<dbReference type="GO" id="GO:0004605">
    <property type="term" value="F:phosphatidate cytidylyltransferase activity"/>
    <property type="evidence" value="ECO:0007669"/>
    <property type="project" value="UniProtKB-EC"/>
</dbReference>
<comment type="subcellular location">
    <subcellularLocation>
        <location evidence="2">Mitochondrion inner membrane</location>
        <topology evidence="2">Peripheral membrane protein</topology>
        <orientation evidence="2">Matrix side</orientation>
    </subcellularLocation>
</comment>
<evidence type="ECO:0000256" key="14">
    <source>
        <dbReference type="ARBA" id="ARBA00023128"/>
    </source>
</evidence>
<dbReference type="OrthoDB" id="341477at2759"/>
<evidence type="ECO:0000256" key="12">
    <source>
        <dbReference type="ARBA" id="ARBA00022842"/>
    </source>
</evidence>
<keyword evidence="20" id="KW-1185">Reference proteome</keyword>
<evidence type="ECO:0000256" key="7">
    <source>
        <dbReference type="ARBA" id="ARBA00018337"/>
    </source>
</evidence>
<dbReference type="GO" id="GO:0005743">
    <property type="term" value="C:mitochondrial inner membrane"/>
    <property type="evidence" value="ECO:0007669"/>
    <property type="project" value="UniProtKB-SubCell"/>
</dbReference>
<protein>
    <recommendedName>
        <fullName evidence="7">Phosphatidate cytidylyltransferase, mitochondrial</fullName>
        <ecNumber evidence="6">2.7.7.41</ecNumber>
    </recommendedName>
    <alternativeName>
        <fullName evidence="18">CDP-diacylglycerol synthase</fullName>
    </alternativeName>
</protein>
<dbReference type="InterPro" id="IPR015222">
    <property type="entry name" value="Tam41"/>
</dbReference>
<reference evidence="19 20" key="1">
    <citation type="journal article" date="2015" name="Genome Biol. Evol.">
        <title>Phylogenomic analyses indicate that early fungi evolved digesting cell walls of algal ancestors of land plants.</title>
        <authorList>
            <person name="Chang Y."/>
            <person name="Wang S."/>
            <person name="Sekimoto S."/>
            <person name="Aerts A.L."/>
            <person name="Choi C."/>
            <person name="Clum A."/>
            <person name="LaButti K.M."/>
            <person name="Lindquist E.A."/>
            <person name="Yee Ngan C."/>
            <person name="Ohm R.A."/>
            <person name="Salamov A.A."/>
            <person name="Grigoriev I.V."/>
            <person name="Spatafora J.W."/>
            <person name="Berbee M.L."/>
        </authorList>
    </citation>
    <scope>NUCLEOTIDE SEQUENCE [LARGE SCALE GENOMIC DNA]</scope>
    <source>
        <strain evidence="19 20">NRRL 28638</strain>
    </source>
</reference>
<dbReference type="PANTHER" id="PTHR13619">
    <property type="entry name" value="PHOSPHATIDATE CYTIDYLYLTRANSFERASE, MITOCHONDRIAL"/>
    <property type="match status" value="1"/>
</dbReference>
<evidence type="ECO:0000256" key="17">
    <source>
        <dbReference type="ARBA" id="ARBA00023264"/>
    </source>
</evidence>
<keyword evidence="11" id="KW-0999">Mitochondrion inner membrane</keyword>
<keyword evidence="14" id="KW-0496">Mitochondrion</keyword>
<dbReference type="OMA" id="HAENMHR"/>
<keyword evidence="8" id="KW-0444">Lipid biosynthesis</keyword>
<dbReference type="PIRSF" id="PIRSF028840">
    <property type="entry name" value="Mmp37"/>
    <property type="match status" value="1"/>
</dbReference>
<keyword evidence="10" id="KW-0548">Nucleotidyltransferase</keyword>
<dbReference type="AlphaFoldDB" id="A0A137P9V9"/>
<dbReference type="PANTHER" id="PTHR13619:SF0">
    <property type="entry name" value="PHOSPHATIDATE CYTIDYLYLTRANSFERASE, MITOCHONDRIAL"/>
    <property type="match status" value="1"/>
</dbReference>
<evidence type="ECO:0000256" key="1">
    <source>
        <dbReference type="ARBA" id="ARBA00001946"/>
    </source>
</evidence>
<evidence type="ECO:0000256" key="6">
    <source>
        <dbReference type="ARBA" id="ARBA00012487"/>
    </source>
</evidence>
<dbReference type="EMBL" id="KQ964468">
    <property type="protein sequence ID" value="KXN71744.1"/>
    <property type="molecule type" value="Genomic_DNA"/>
</dbReference>
<evidence type="ECO:0000256" key="11">
    <source>
        <dbReference type="ARBA" id="ARBA00022792"/>
    </source>
</evidence>
<evidence type="ECO:0000256" key="9">
    <source>
        <dbReference type="ARBA" id="ARBA00022679"/>
    </source>
</evidence>
<comment type="similarity">
    <text evidence="5">Belongs to the TAM41 family.</text>
</comment>
<dbReference type="STRING" id="796925.A0A137P9V9"/>
<evidence type="ECO:0000256" key="3">
    <source>
        <dbReference type="ARBA" id="ARBA00005119"/>
    </source>
</evidence>
<keyword evidence="16" id="KW-0594">Phospholipid biosynthesis</keyword>
<evidence type="ECO:0000256" key="13">
    <source>
        <dbReference type="ARBA" id="ARBA00023098"/>
    </source>
</evidence>
<keyword evidence="13" id="KW-0443">Lipid metabolism</keyword>
<evidence type="ECO:0000313" key="20">
    <source>
        <dbReference type="Proteomes" id="UP000070444"/>
    </source>
</evidence>
<dbReference type="UniPathway" id="UPA00557">
    <property type="reaction ID" value="UER00614"/>
</dbReference>
<keyword evidence="9" id="KW-0808">Transferase</keyword>
<evidence type="ECO:0000256" key="18">
    <source>
        <dbReference type="ARBA" id="ARBA00029893"/>
    </source>
</evidence>
<evidence type="ECO:0000256" key="10">
    <source>
        <dbReference type="ARBA" id="ARBA00022695"/>
    </source>
</evidence>
<comment type="pathway">
    <text evidence="3">Phospholipid metabolism; CDP-diacylglycerol biosynthesis; CDP-diacylglycerol from sn-glycerol 3-phosphate: step 3/3.</text>
</comment>
<evidence type="ECO:0000313" key="19">
    <source>
        <dbReference type="EMBL" id="KXN71744.1"/>
    </source>
</evidence>
<keyword evidence="12" id="KW-0460">Magnesium</keyword>
<proteinExistence type="inferred from homology"/>
<dbReference type="GO" id="GO:0016024">
    <property type="term" value="P:CDP-diacylglycerol biosynthetic process"/>
    <property type="evidence" value="ECO:0007669"/>
    <property type="project" value="UniProtKB-UniPathway"/>
</dbReference>
<comment type="cofactor">
    <cofactor evidence="1">
        <name>Mg(2+)</name>
        <dbReference type="ChEBI" id="CHEBI:18420"/>
    </cofactor>
</comment>
<dbReference type="EC" id="2.7.7.41" evidence="6"/>
<dbReference type="Pfam" id="PF09139">
    <property type="entry name" value="Tam41_Mmp37"/>
    <property type="match status" value="1"/>
</dbReference>
<evidence type="ECO:0000256" key="4">
    <source>
        <dbReference type="ARBA" id="ARBA00005189"/>
    </source>
</evidence>
<accession>A0A137P9V9</accession>
<evidence type="ECO:0000256" key="15">
    <source>
        <dbReference type="ARBA" id="ARBA00023136"/>
    </source>
</evidence>
<keyword evidence="17" id="KW-1208">Phospholipid metabolism</keyword>
<gene>
    <name evidence="19" type="ORF">CONCODRAFT_48454</name>
</gene>
<organism evidence="19 20">
    <name type="scientific">Conidiobolus coronatus (strain ATCC 28846 / CBS 209.66 / NRRL 28638)</name>
    <name type="common">Delacroixia coronata</name>
    <dbReference type="NCBI Taxonomy" id="796925"/>
    <lineage>
        <taxon>Eukaryota</taxon>
        <taxon>Fungi</taxon>
        <taxon>Fungi incertae sedis</taxon>
        <taxon>Zoopagomycota</taxon>
        <taxon>Entomophthoromycotina</taxon>
        <taxon>Entomophthoromycetes</taxon>
        <taxon>Entomophthorales</taxon>
        <taxon>Ancylistaceae</taxon>
        <taxon>Conidiobolus</taxon>
    </lineage>
</organism>
<keyword evidence="15" id="KW-0472">Membrane</keyword>
<evidence type="ECO:0000256" key="2">
    <source>
        <dbReference type="ARBA" id="ARBA00004443"/>
    </source>
</evidence>
<dbReference type="Proteomes" id="UP000070444">
    <property type="component" value="Unassembled WGS sequence"/>
</dbReference>
<sequence length="359" mass="40876">MSLVISFNSLKSRSSLYLINNTLKASSLSKKFYSTEAPPKTQLKVNEELDQILTEFNVPVRFACGYGSGVFKQLGYDANQASPQVDLIFGVSHPEHWHSQNFKKNPHHYSGMKYLGSNFVSKIQNVGAGIYYNPYCQIGNLKVKYGVVSMDRLINDLLKWETLYLAGRMQKPLRILQDDPQIKIANQINRSIALRASLLMLPETFTSKDLFMALTSISYTGDIRMTIGENPKKIENIVLAQSEFFEEIYNPIIDAFPNLSRMGNGILKQDYSDKLVPMIINKLPLKFGSYLESEYKLQTKQFGDKIEYKRCPELVQSTIQAFSHIVKEPAFNQTVKGLFTAGLTRSLRYVGEKLSKRFQ</sequence>
<evidence type="ECO:0000256" key="8">
    <source>
        <dbReference type="ARBA" id="ARBA00022516"/>
    </source>
</evidence>
<name>A0A137P9V9_CONC2</name>
<comment type="pathway">
    <text evidence="4">Lipid metabolism.</text>
</comment>